<evidence type="ECO:0000313" key="2">
    <source>
        <dbReference type="EMBL" id="QIV79640.1"/>
    </source>
</evidence>
<evidence type="ECO:0000256" key="1">
    <source>
        <dbReference type="SAM" id="MobiDB-lite"/>
    </source>
</evidence>
<protein>
    <submittedName>
        <fullName evidence="2">Uncharacterized protein</fullName>
    </submittedName>
</protein>
<name>A0A6H0RXF6_9MYCO</name>
<dbReference type="Proteomes" id="UP000501849">
    <property type="component" value="Plasmid unnamed1"/>
</dbReference>
<keyword evidence="2" id="KW-0614">Plasmid</keyword>
<dbReference type="KEGG" id="mfre:EXE63_00935"/>
<reference evidence="2 3" key="1">
    <citation type="submission" date="2019-04" db="EMBL/GenBank/DDBJ databases">
        <title>Draft, Whole-Genome Sequence of the Anthracene-degrading Mycobacterium frederiksbergense LB501T, Isolated from a Polycyclic Aromatic Hydrocarbon (PAH)-Contaminated Soil.</title>
        <authorList>
            <person name="Augelletti F."/>
        </authorList>
    </citation>
    <scope>NUCLEOTIDE SEQUENCE [LARGE SCALE GENOMIC DNA]</scope>
    <source>
        <strain evidence="2 3">LB 501T</strain>
        <plasmid evidence="2 3">unnamed1</plasmid>
    </source>
</reference>
<dbReference type="AlphaFoldDB" id="A0A6H0RXF6"/>
<geneLocation type="plasmid" evidence="2 3">
    <name>unnamed1</name>
</geneLocation>
<proteinExistence type="predicted"/>
<dbReference type="RefSeq" id="WP_209999685.1">
    <property type="nucleotide sequence ID" value="NZ_CP038797.1"/>
</dbReference>
<keyword evidence="3" id="KW-1185">Reference proteome</keyword>
<sequence length="84" mass="9239">MPRQWWDDDAAGSVCFADLTLPQQRGVRNVPIAVAEGHFATLDQERELFDLINFGGVKQGEIDDDVPIGGSENERAPSRRGRSG</sequence>
<feature type="region of interest" description="Disordered" evidence="1">
    <location>
        <begin position="59"/>
        <end position="84"/>
    </location>
</feature>
<evidence type="ECO:0000313" key="3">
    <source>
        <dbReference type="Proteomes" id="UP000501849"/>
    </source>
</evidence>
<gene>
    <name evidence="2" type="ORF">EXE63_00935</name>
</gene>
<accession>A0A6H0RXF6</accession>
<dbReference type="EMBL" id="CP038797">
    <property type="protein sequence ID" value="QIV79640.1"/>
    <property type="molecule type" value="Genomic_DNA"/>
</dbReference>
<organism evidence="2 3">
    <name type="scientific">Mycolicibacterium frederiksbergense</name>
    <dbReference type="NCBI Taxonomy" id="117567"/>
    <lineage>
        <taxon>Bacteria</taxon>
        <taxon>Bacillati</taxon>
        <taxon>Actinomycetota</taxon>
        <taxon>Actinomycetes</taxon>
        <taxon>Mycobacteriales</taxon>
        <taxon>Mycobacteriaceae</taxon>
        <taxon>Mycolicibacterium</taxon>
    </lineage>
</organism>